<dbReference type="EMBL" id="JAMTCK010000004">
    <property type="protein sequence ID" value="MCP2165242.1"/>
    <property type="molecule type" value="Genomic_DNA"/>
</dbReference>
<dbReference type="PANTHER" id="PTHR30346">
    <property type="entry name" value="TRANSCRIPTIONAL DUAL REGULATOR HCAR-RELATED"/>
    <property type="match status" value="1"/>
</dbReference>
<keyword evidence="2" id="KW-0805">Transcription regulation</keyword>
<dbReference type="Proteomes" id="UP001206128">
    <property type="component" value="Unassembled WGS sequence"/>
</dbReference>
<dbReference type="Gene3D" id="1.10.10.10">
    <property type="entry name" value="Winged helix-like DNA-binding domain superfamily/Winged helix DNA-binding domain"/>
    <property type="match status" value="1"/>
</dbReference>
<comment type="similarity">
    <text evidence="1">Belongs to the LysR transcriptional regulatory family.</text>
</comment>
<dbReference type="SUPFAM" id="SSF46785">
    <property type="entry name" value="Winged helix' DNA-binding domain"/>
    <property type="match status" value="1"/>
</dbReference>
<evidence type="ECO:0000256" key="4">
    <source>
        <dbReference type="ARBA" id="ARBA00023163"/>
    </source>
</evidence>
<evidence type="ECO:0000256" key="3">
    <source>
        <dbReference type="ARBA" id="ARBA00023125"/>
    </source>
</evidence>
<evidence type="ECO:0000256" key="1">
    <source>
        <dbReference type="ARBA" id="ARBA00009437"/>
    </source>
</evidence>
<evidence type="ECO:0000313" key="6">
    <source>
        <dbReference type="EMBL" id="MCP2165242.1"/>
    </source>
</evidence>
<evidence type="ECO:0000313" key="7">
    <source>
        <dbReference type="Proteomes" id="UP001206128"/>
    </source>
</evidence>
<dbReference type="PRINTS" id="PR00039">
    <property type="entry name" value="HTHLYSR"/>
</dbReference>
<dbReference type="InterPro" id="IPR036388">
    <property type="entry name" value="WH-like_DNA-bd_sf"/>
</dbReference>
<dbReference type="GO" id="GO:0003677">
    <property type="term" value="F:DNA binding"/>
    <property type="evidence" value="ECO:0007669"/>
    <property type="project" value="UniProtKB-KW"/>
</dbReference>
<proteinExistence type="inferred from homology"/>
<evidence type="ECO:0000256" key="2">
    <source>
        <dbReference type="ARBA" id="ARBA00023015"/>
    </source>
</evidence>
<feature type="domain" description="HTH lysR-type" evidence="5">
    <location>
        <begin position="4"/>
        <end position="61"/>
    </location>
</feature>
<dbReference type="Pfam" id="PF00126">
    <property type="entry name" value="HTH_1"/>
    <property type="match status" value="1"/>
</dbReference>
<dbReference type="InterPro" id="IPR000847">
    <property type="entry name" value="LysR_HTH_N"/>
</dbReference>
<accession>A0AAE3GBH4</accession>
<protein>
    <submittedName>
        <fullName evidence="6">DNA-binding transcriptional regulator, LysR family</fullName>
    </submittedName>
</protein>
<dbReference type="Gene3D" id="3.40.190.10">
    <property type="entry name" value="Periplasmic binding protein-like II"/>
    <property type="match status" value="2"/>
</dbReference>
<dbReference type="GO" id="GO:0032993">
    <property type="term" value="C:protein-DNA complex"/>
    <property type="evidence" value="ECO:0007669"/>
    <property type="project" value="TreeGrafter"/>
</dbReference>
<dbReference type="RefSeq" id="WP_253769819.1">
    <property type="nucleotide sequence ID" value="NZ_JAMTCK010000004.1"/>
</dbReference>
<dbReference type="AlphaFoldDB" id="A0AAE3GBH4"/>
<evidence type="ECO:0000259" key="5">
    <source>
        <dbReference type="PROSITE" id="PS50931"/>
    </source>
</evidence>
<comment type="caution">
    <text evidence="6">The sequence shown here is derived from an EMBL/GenBank/DDBJ whole genome shotgun (WGS) entry which is preliminary data.</text>
</comment>
<dbReference type="InterPro" id="IPR005119">
    <property type="entry name" value="LysR_subst-bd"/>
</dbReference>
<dbReference type="GO" id="GO:0003700">
    <property type="term" value="F:DNA-binding transcription factor activity"/>
    <property type="evidence" value="ECO:0007669"/>
    <property type="project" value="InterPro"/>
</dbReference>
<reference evidence="6" key="1">
    <citation type="submission" date="2022-06" db="EMBL/GenBank/DDBJ databases">
        <title>Genomic Encyclopedia of Archaeal and Bacterial Type Strains, Phase II (KMG-II): from individual species to whole genera.</title>
        <authorList>
            <person name="Goeker M."/>
        </authorList>
    </citation>
    <scope>NUCLEOTIDE SEQUENCE</scope>
    <source>
        <strain evidence="6">DSM 43935</strain>
    </source>
</reference>
<dbReference type="InterPro" id="IPR036390">
    <property type="entry name" value="WH_DNA-bd_sf"/>
</dbReference>
<dbReference type="FunFam" id="1.10.10.10:FF:000001">
    <property type="entry name" value="LysR family transcriptional regulator"/>
    <property type="match status" value="1"/>
</dbReference>
<dbReference type="Pfam" id="PF03466">
    <property type="entry name" value="LysR_substrate"/>
    <property type="match status" value="1"/>
</dbReference>
<sequence length="292" mass="31198">MNQLDSRELRYFVAVAEELHFGRAAERLGIAQPPLSRAIRQVERRLGVTLVERTTRRVALTPAGEVLLREGHKALDALAAAGNRARRAGRSSPALAVVLKPNCDAGLLPEILTTYRADPEAIPVDVLVCGIGEQAGVLRQGRADVAFLHHPYDDLSGFDTEDLLTLRQVAVLPPGHRLVGRAGVRVADLRDEPLPRWPGMTPDQASGPEVRDSGQLMQLVALGLAVAVMPETVSRTTTLPCVPVVDAEPITLSLGWPERSRSLALAAFVRAAAEVAARRQASGLAVAGQGPT</sequence>
<organism evidence="6 7">
    <name type="scientific">Goodfellowiella coeruleoviolacea</name>
    <dbReference type="NCBI Taxonomy" id="334858"/>
    <lineage>
        <taxon>Bacteria</taxon>
        <taxon>Bacillati</taxon>
        <taxon>Actinomycetota</taxon>
        <taxon>Actinomycetes</taxon>
        <taxon>Pseudonocardiales</taxon>
        <taxon>Pseudonocardiaceae</taxon>
        <taxon>Goodfellowiella</taxon>
    </lineage>
</organism>
<dbReference type="PANTHER" id="PTHR30346:SF0">
    <property type="entry name" value="HCA OPERON TRANSCRIPTIONAL ACTIVATOR HCAR"/>
    <property type="match status" value="1"/>
</dbReference>
<keyword evidence="3 6" id="KW-0238">DNA-binding</keyword>
<dbReference type="PROSITE" id="PS50931">
    <property type="entry name" value="HTH_LYSR"/>
    <property type="match status" value="1"/>
</dbReference>
<dbReference type="SUPFAM" id="SSF53850">
    <property type="entry name" value="Periplasmic binding protein-like II"/>
    <property type="match status" value="1"/>
</dbReference>
<gene>
    <name evidence="6" type="ORF">LX83_002091</name>
</gene>
<keyword evidence="7" id="KW-1185">Reference proteome</keyword>
<keyword evidence="4" id="KW-0804">Transcription</keyword>
<name>A0AAE3GBH4_9PSEU</name>